<evidence type="ECO:0000256" key="6">
    <source>
        <dbReference type="ARBA" id="ARBA00030236"/>
    </source>
</evidence>
<feature type="binding site" description="axial binding residue" evidence="9">
    <location>
        <position position="167"/>
    </location>
    <ligand>
        <name>Fe-coproporphyrin III</name>
        <dbReference type="ChEBI" id="CHEBI:68438"/>
    </ligand>
    <ligandPart>
        <name>Fe</name>
        <dbReference type="ChEBI" id="CHEBI:18248"/>
    </ligandPart>
</feature>
<comment type="catalytic activity">
    <reaction evidence="7">
        <text>Fe-coproporphyrin III + 2 H2O2 + 2 H(+) = heme b + 2 CO2 + 4 H2O</text>
        <dbReference type="Rhea" id="RHEA:56516"/>
        <dbReference type="ChEBI" id="CHEBI:15377"/>
        <dbReference type="ChEBI" id="CHEBI:15378"/>
        <dbReference type="ChEBI" id="CHEBI:16240"/>
        <dbReference type="ChEBI" id="CHEBI:16526"/>
        <dbReference type="ChEBI" id="CHEBI:60344"/>
        <dbReference type="ChEBI" id="CHEBI:68438"/>
        <dbReference type="EC" id="1.3.98.5"/>
    </reaction>
    <physiologicalReaction direction="left-to-right" evidence="7">
        <dbReference type="Rhea" id="RHEA:56517"/>
    </physiologicalReaction>
</comment>
<comment type="pathway">
    <text evidence="9">Porphyrin-containing compound metabolism; protoheme biosynthesis.</text>
</comment>
<accession>A0A7G9RA17</accession>
<dbReference type="GO" id="GO:0016634">
    <property type="term" value="F:oxidoreductase activity, acting on the CH-CH group of donors, oxygen as acceptor"/>
    <property type="evidence" value="ECO:0007669"/>
    <property type="project" value="UniProtKB-UniRule"/>
</dbReference>
<dbReference type="PANTHER" id="PTHR36843:SF1">
    <property type="entry name" value="COPROHEME DECARBOXYLASE"/>
    <property type="match status" value="1"/>
</dbReference>
<keyword evidence="9" id="KW-0560">Oxidoreductase</keyword>
<comment type="function">
    <text evidence="9">Involved in coproporphyrin-dependent heme b biosynthesis. Catalyzes the decarboxylation of Fe-coproporphyrin III (coproheme) to heme b (protoheme IX), the last step of the pathway. The reaction occurs in a stepwise manner with a three-propionate intermediate.</text>
</comment>
<evidence type="ECO:0000256" key="4">
    <source>
        <dbReference type="ARBA" id="ARBA00023004"/>
    </source>
</evidence>
<evidence type="ECO:0000256" key="5">
    <source>
        <dbReference type="ARBA" id="ARBA00029882"/>
    </source>
</evidence>
<comment type="catalytic activity">
    <reaction evidence="9">
        <text>harderoheme III + H2O2 + H(+) = heme b + CO2 + 2 H2O</text>
        <dbReference type="Rhea" id="RHEA:57944"/>
        <dbReference type="ChEBI" id="CHEBI:15377"/>
        <dbReference type="ChEBI" id="CHEBI:15378"/>
        <dbReference type="ChEBI" id="CHEBI:16240"/>
        <dbReference type="ChEBI" id="CHEBI:16526"/>
        <dbReference type="ChEBI" id="CHEBI:60344"/>
        <dbReference type="ChEBI" id="CHEBI:142463"/>
    </reaction>
</comment>
<dbReference type="GO" id="GO:0046872">
    <property type="term" value="F:metal ion binding"/>
    <property type="evidence" value="ECO:0007669"/>
    <property type="project" value="UniProtKB-KW"/>
</dbReference>
<dbReference type="InterPro" id="IPR010644">
    <property type="entry name" value="ChdC/CLD"/>
</dbReference>
<dbReference type="Pfam" id="PF06778">
    <property type="entry name" value="Chlor_dismutase"/>
    <property type="match status" value="1"/>
</dbReference>
<dbReference type="PANTHER" id="PTHR36843">
    <property type="entry name" value="HEME-DEPENDENT PEROXIDASE YWFI-RELATED"/>
    <property type="match status" value="1"/>
</dbReference>
<dbReference type="AlphaFoldDB" id="A0A7G9RA17"/>
<feature type="active site" evidence="9">
    <location>
        <position position="144"/>
    </location>
</feature>
<dbReference type="InterPro" id="IPR011008">
    <property type="entry name" value="Dimeric_a/b-barrel"/>
</dbReference>
<gene>
    <name evidence="9" type="primary">chdC</name>
    <name evidence="10" type="ORF">H9L09_18510</name>
</gene>
<dbReference type="GO" id="GO:0006785">
    <property type="term" value="P:heme B biosynthetic process"/>
    <property type="evidence" value="ECO:0007669"/>
    <property type="project" value="UniProtKB-UniRule"/>
</dbReference>
<dbReference type="SUPFAM" id="SSF54909">
    <property type="entry name" value="Dimeric alpha+beta barrel"/>
    <property type="match status" value="1"/>
</dbReference>
<comment type="catalytic activity">
    <reaction evidence="9">
        <text>Fe-coproporphyrin III + H2O2 + H(+) = harderoheme III + CO2 + 2 H2O</text>
        <dbReference type="Rhea" id="RHEA:57940"/>
        <dbReference type="ChEBI" id="CHEBI:15377"/>
        <dbReference type="ChEBI" id="CHEBI:15378"/>
        <dbReference type="ChEBI" id="CHEBI:16240"/>
        <dbReference type="ChEBI" id="CHEBI:16526"/>
        <dbReference type="ChEBI" id="CHEBI:68438"/>
        <dbReference type="ChEBI" id="CHEBI:142463"/>
    </reaction>
</comment>
<evidence type="ECO:0000256" key="7">
    <source>
        <dbReference type="ARBA" id="ARBA00049896"/>
    </source>
</evidence>
<evidence type="ECO:0000256" key="9">
    <source>
        <dbReference type="HAMAP-Rule" id="MF_02244"/>
    </source>
</evidence>
<keyword evidence="3 9" id="KW-0479">Metal-binding</keyword>
<dbReference type="NCBIfam" id="NF042928">
    <property type="entry name" value="HemQ_actino"/>
    <property type="match status" value="1"/>
</dbReference>
<comment type="cofactor">
    <cofactor evidence="9">
        <name>Fe-coproporphyrin III</name>
        <dbReference type="ChEBI" id="CHEBI:68438"/>
    </cofactor>
    <text evidence="9">Fe-coproporphyrin III acts as both substrate and redox cofactor.</text>
</comment>
<protein>
    <recommendedName>
        <fullName evidence="1 9">Coproheme decarboxylase</fullName>
        <ecNumber evidence="8 9">1.3.98.5</ecNumber>
    </recommendedName>
    <alternativeName>
        <fullName evidence="5 9">Coproheme III oxidative decarboxylase</fullName>
    </alternativeName>
    <alternativeName>
        <fullName evidence="6 9">Hydrogen peroxide-dependent heme synthase</fullName>
    </alternativeName>
</protein>
<evidence type="ECO:0000256" key="3">
    <source>
        <dbReference type="ARBA" id="ARBA00022723"/>
    </source>
</evidence>
<organism evidence="10 11">
    <name type="scientific">Nocardioides mesophilus</name>
    <dbReference type="NCBI Taxonomy" id="433659"/>
    <lineage>
        <taxon>Bacteria</taxon>
        <taxon>Bacillati</taxon>
        <taxon>Actinomycetota</taxon>
        <taxon>Actinomycetes</taxon>
        <taxon>Propionibacteriales</taxon>
        <taxon>Nocardioidaceae</taxon>
        <taxon>Nocardioides</taxon>
    </lineage>
</organism>
<evidence type="ECO:0000256" key="8">
    <source>
        <dbReference type="ARBA" id="ARBA00050019"/>
    </source>
</evidence>
<dbReference type="Gene3D" id="3.30.70.1030">
    <property type="entry name" value="Apc35880, domain 1"/>
    <property type="match status" value="2"/>
</dbReference>
<evidence type="ECO:0000313" key="11">
    <source>
        <dbReference type="Proteomes" id="UP000515947"/>
    </source>
</evidence>
<dbReference type="RefSeq" id="WP_187578284.1">
    <property type="nucleotide sequence ID" value="NZ_CP060713.1"/>
</dbReference>
<dbReference type="EC" id="1.3.98.5" evidence="8 9"/>
<keyword evidence="11" id="KW-1185">Reference proteome</keyword>
<sequence>MTDRTETPSKRPNQGKVARELNESIRYTMWSVFKLRDVIGDGDRAAEANEVEKLVEALAAEDVTVRGMYDVSGLRADADLMVWWHSETSDALQDAYNRLRRTAFGARLEPVWSQMALHRPAEFNKSHIPAFLADEEPRTYVSVYPFVRSYEWYLLEDDERRHMLAEHGQMARDYADVRANTVASFALGDYEWLLAFEADELHRIVDLMRHLRGATARRHVREEVPFYTGRRRTPTELVHSLP</sequence>
<evidence type="ECO:0000256" key="1">
    <source>
        <dbReference type="ARBA" id="ARBA00014413"/>
    </source>
</evidence>
<keyword evidence="2 9" id="KW-0349">Heme</keyword>
<dbReference type="EMBL" id="CP060713">
    <property type="protein sequence ID" value="QNN52442.1"/>
    <property type="molecule type" value="Genomic_DNA"/>
</dbReference>
<keyword evidence="4 9" id="KW-0408">Iron</keyword>
<proteinExistence type="inferred from homology"/>
<dbReference type="Proteomes" id="UP000515947">
    <property type="component" value="Chromosome"/>
</dbReference>
<evidence type="ECO:0000313" key="10">
    <source>
        <dbReference type="EMBL" id="QNN52442.1"/>
    </source>
</evidence>
<comment type="similarity">
    <text evidence="9">Belongs to the ChdC family. Type 2 subfamily.</text>
</comment>
<dbReference type="GO" id="GO:0020037">
    <property type="term" value="F:heme binding"/>
    <property type="evidence" value="ECO:0007669"/>
    <property type="project" value="InterPro"/>
</dbReference>
<dbReference type="HAMAP" id="MF_02244">
    <property type="entry name" value="Coproheme_decarbox_2"/>
    <property type="match status" value="1"/>
</dbReference>
<evidence type="ECO:0000256" key="2">
    <source>
        <dbReference type="ARBA" id="ARBA00022617"/>
    </source>
</evidence>
<keyword evidence="9" id="KW-0350">Heme biosynthesis</keyword>
<reference evidence="10 11" key="1">
    <citation type="submission" date="2020-08" db="EMBL/GenBank/DDBJ databases">
        <title>Genome sequence of Nocardioides mesophilus KACC 16243T.</title>
        <authorList>
            <person name="Hyun D.-W."/>
            <person name="Bae J.-W."/>
        </authorList>
    </citation>
    <scope>NUCLEOTIDE SEQUENCE [LARGE SCALE GENOMIC DNA]</scope>
    <source>
        <strain evidence="10 11">KACC 16243</strain>
    </source>
</reference>
<dbReference type="KEGG" id="nmes:H9L09_18510"/>
<name>A0A7G9RA17_9ACTN</name>